<feature type="transmembrane region" description="Helical" evidence="6">
    <location>
        <begin position="115"/>
        <end position="136"/>
    </location>
</feature>
<feature type="transmembrane region" description="Helical" evidence="6">
    <location>
        <begin position="148"/>
        <end position="169"/>
    </location>
</feature>
<sequence>MPDAQTLLIFVPVALALNLTPGADMLFCLGQGMRSGPRAGIAAALGVAVGGMAHALAAGLGLAALLEAYPLAFEAVRWAGVAYLAWIGVQAFRAPAPQAGAAPRFSAGRALREGALVCLFNPKVAIFMLALVPQFIRPEAGPVLGQFLVFGSVLMAGGAVVNALVGGFAGRLGRGFARARAVRWGSGGLFLGLAAGLALERR</sequence>
<dbReference type="InterPro" id="IPR001123">
    <property type="entry name" value="LeuE-type"/>
</dbReference>
<dbReference type="RefSeq" id="WP_154447181.1">
    <property type="nucleotide sequence ID" value="NZ_WIND01000011.1"/>
</dbReference>
<accession>A0A6L5Z2E5</accession>
<gene>
    <name evidence="7" type="ORF">GE300_13915</name>
</gene>
<keyword evidence="8" id="KW-1185">Reference proteome</keyword>
<evidence type="ECO:0000256" key="3">
    <source>
        <dbReference type="ARBA" id="ARBA00022692"/>
    </source>
</evidence>
<dbReference type="AlphaFoldDB" id="A0A6L5Z2E5"/>
<evidence type="ECO:0000256" key="6">
    <source>
        <dbReference type="SAM" id="Phobius"/>
    </source>
</evidence>
<name>A0A6L5Z2E5_9RHOB</name>
<protein>
    <submittedName>
        <fullName evidence="7">LysE family translocator</fullName>
    </submittedName>
</protein>
<evidence type="ECO:0000256" key="2">
    <source>
        <dbReference type="ARBA" id="ARBA00022475"/>
    </source>
</evidence>
<keyword evidence="2" id="KW-1003">Cell membrane</keyword>
<feature type="transmembrane region" description="Helical" evidence="6">
    <location>
        <begin position="6"/>
        <end position="29"/>
    </location>
</feature>
<dbReference type="GO" id="GO:0005886">
    <property type="term" value="C:plasma membrane"/>
    <property type="evidence" value="ECO:0007669"/>
    <property type="project" value="UniProtKB-SubCell"/>
</dbReference>
<evidence type="ECO:0000256" key="4">
    <source>
        <dbReference type="ARBA" id="ARBA00022989"/>
    </source>
</evidence>
<dbReference type="EMBL" id="WIND01000011">
    <property type="protein sequence ID" value="MSU90697.1"/>
    <property type="molecule type" value="Genomic_DNA"/>
</dbReference>
<feature type="transmembrane region" description="Helical" evidence="6">
    <location>
        <begin position="41"/>
        <end position="63"/>
    </location>
</feature>
<dbReference type="Proteomes" id="UP000474957">
    <property type="component" value="Unassembled WGS sequence"/>
</dbReference>
<dbReference type="Pfam" id="PF01810">
    <property type="entry name" value="LysE"/>
    <property type="match status" value="1"/>
</dbReference>
<keyword evidence="3 6" id="KW-0812">Transmembrane</keyword>
<keyword evidence="5 6" id="KW-0472">Membrane</keyword>
<evidence type="ECO:0000313" key="8">
    <source>
        <dbReference type="Proteomes" id="UP000474957"/>
    </source>
</evidence>
<keyword evidence="4 6" id="KW-1133">Transmembrane helix</keyword>
<evidence type="ECO:0000256" key="1">
    <source>
        <dbReference type="ARBA" id="ARBA00004651"/>
    </source>
</evidence>
<comment type="caution">
    <text evidence="7">The sequence shown here is derived from an EMBL/GenBank/DDBJ whole genome shotgun (WGS) entry which is preliminary data.</text>
</comment>
<organism evidence="7 8">
    <name type="scientific">Halovulum marinum</name>
    <dbReference type="NCBI Taxonomy" id="2662447"/>
    <lineage>
        <taxon>Bacteria</taxon>
        <taxon>Pseudomonadati</taxon>
        <taxon>Pseudomonadota</taxon>
        <taxon>Alphaproteobacteria</taxon>
        <taxon>Rhodobacterales</taxon>
        <taxon>Paracoccaceae</taxon>
        <taxon>Halovulum</taxon>
    </lineage>
</organism>
<feature type="transmembrane region" description="Helical" evidence="6">
    <location>
        <begin position="181"/>
        <end position="199"/>
    </location>
</feature>
<reference evidence="7 8" key="1">
    <citation type="submission" date="2019-10" db="EMBL/GenBank/DDBJ databases">
        <title>Cognatihalovulum marinum gen. nov. sp. nov., a new member of the family Rhodobacteraceae isolated from deep seawater of the Northwest Indian Ocean.</title>
        <authorList>
            <person name="Ruan C."/>
            <person name="Wang J."/>
            <person name="Zheng X."/>
            <person name="Song L."/>
            <person name="Zhu Y."/>
            <person name="Huang Y."/>
            <person name="Lu Z."/>
            <person name="Du W."/>
            <person name="Huang L."/>
            <person name="Dai X."/>
        </authorList>
    </citation>
    <scope>NUCLEOTIDE SEQUENCE [LARGE SCALE GENOMIC DNA]</scope>
    <source>
        <strain evidence="7 8">2CG4</strain>
    </source>
</reference>
<dbReference type="PANTHER" id="PTHR30086">
    <property type="entry name" value="ARGININE EXPORTER PROTEIN ARGO"/>
    <property type="match status" value="1"/>
</dbReference>
<proteinExistence type="predicted"/>
<comment type="subcellular location">
    <subcellularLocation>
        <location evidence="1">Cell membrane</location>
        <topology evidence="1">Multi-pass membrane protein</topology>
    </subcellularLocation>
</comment>
<dbReference type="PANTHER" id="PTHR30086:SF20">
    <property type="entry name" value="ARGININE EXPORTER PROTEIN ARGO-RELATED"/>
    <property type="match status" value="1"/>
</dbReference>
<dbReference type="PIRSF" id="PIRSF006324">
    <property type="entry name" value="LeuE"/>
    <property type="match status" value="1"/>
</dbReference>
<dbReference type="GO" id="GO:0015171">
    <property type="term" value="F:amino acid transmembrane transporter activity"/>
    <property type="evidence" value="ECO:0007669"/>
    <property type="project" value="TreeGrafter"/>
</dbReference>
<evidence type="ECO:0000256" key="5">
    <source>
        <dbReference type="ARBA" id="ARBA00023136"/>
    </source>
</evidence>
<evidence type="ECO:0000313" key="7">
    <source>
        <dbReference type="EMBL" id="MSU90697.1"/>
    </source>
</evidence>